<accession>A0A345CUD9</accession>
<protein>
    <submittedName>
        <fullName evidence="1">Uncharacterized protein</fullName>
    </submittedName>
</protein>
<name>A0A345CUD9_9GAMM</name>
<organism evidence="1 2">
    <name type="scientific">Erwinia tracheiphila</name>
    <dbReference type="NCBI Taxonomy" id="65700"/>
    <lineage>
        <taxon>Bacteria</taxon>
        <taxon>Pseudomonadati</taxon>
        <taxon>Pseudomonadota</taxon>
        <taxon>Gammaproteobacteria</taxon>
        <taxon>Enterobacterales</taxon>
        <taxon>Erwiniaceae</taxon>
        <taxon>Erwinia</taxon>
    </lineage>
</organism>
<evidence type="ECO:0000313" key="1">
    <source>
        <dbReference type="EMBL" id="AXF77056.1"/>
    </source>
</evidence>
<dbReference type="InterPro" id="IPR009610">
    <property type="entry name" value="CbtA_toxin"/>
</dbReference>
<dbReference type="Proteomes" id="UP000264980">
    <property type="component" value="Chromosome"/>
</dbReference>
<dbReference type="Pfam" id="PF06755">
    <property type="entry name" value="CbtA_toxin"/>
    <property type="match status" value="1"/>
</dbReference>
<proteinExistence type="predicted"/>
<evidence type="ECO:0000313" key="2">
    <source>
        <dbReference type="Proteomes" id="UP000264980"/>
    </source>
</evidence>
<reference evidence="2" key="1">
    <citation type="submission" date="2016-01" db="EMBL/GenBank/DDBJ databases">
        <authorList>
            <person name="Shapiro L."/>
        </authorList>
    </citation>
    <scope>NUCLEOTIDE SEQUENCE [LARGE SCALE GENOMIC DNA]</scope>
    <source>
        <strain evidence="2">MDcuke</strain>
    </source>
</reference>
<dbReference type="AlphaFoldDB" id="A0A345CUD9"/>
<gene>
    <name evidence="1" type="ORF">AV903_15165</name>
</gene>
<dbReference type="EMBL" id="CP013970">
    <property type="protein sequence ID" value="AXF77056.1"/>
    <property type="molecule type" value="Genomic_DNA"/>
</dbReference>
<sequence>MKIQPASPKRAAQPRPSPVSVWHTLLAFLLNQHYGLTLNDTPLGNDGVIQEHIDTGISLFSRLSWSRSNRVQPPARASSMVTICRHWPSSQS</sequence>